<evidence type="ECO:0000259" key="1">
    <source>
        <dbReference type="Pfam" id="PF00149"/>
    </source>
</evidence>
<dbReference type="RefSeq" id="WP_306848838.1">
    <property type="nucleotide sequence ID" value="NZ_JAUSSK010000002.1"/>
</dbReference>
<evidence type="ECO:0000313" key="3">
    <source>
        <dbReference type="EMBL" id="MDQ0009435.1"/>
    </source>
</evidence>
<name>A0ABT9SWQ7_9GAMM</name>
<dbReference type="Gene3D" id="3.60.21.10">
    <property type="match status" value="1"/>
</dbReference>
<dbReference type="EMBL" id="JAUSSK010000002">
    <property type="protein sequence ID" value="MDQ0009435.1"/>
    <property type="molecule type" value="Genomic_DNA"/>
</dbReference>
<feature type="domain" description="STAND NTPase 4 small alpha/beta" evidence="2">
    <location>
        <begin position="629"/>
        <end position="680"/>
    </location>
</feature>
<accession>A0ABT9SWQ7</accession>
<comment type="caution">
    <text evidence="3">The sequence shown here is derived from an EMBL/GenBank/DDBJ whole genome shotgun (WGS) entry which is preliminary data.</text>
</comment>
<dbReference type="Proteomes" id="UP001237737">
    <property type="component" value="Unassembled WGS sequence"/>
</dbReference>
<dbReference type="InterPro" id="IPR029052">
    <property type="entry name" value="Metallo-depent_PP-like"/>
</dbReference>
<dbReference type="CDD" id="cd00838">
    <property type="entry name" value="MPP_superfamily"/>
    <property type="match status" value="1"/>
</dbReference>
<dbReference type="InterPro" id="IPR057123">
    <property type="entry name" value="STAND_NTPase4_dom"/>
</dbReference>
<evidence type="ECO:0000259" key="2">
    <source>
        <dbReference type="Pfam" id="PF24406"/>
    </source>
</evidence>
<organism evidence="3 4">
    <name type="scientific">Luteibacter jiangsuensis</name>
    <dbReference type="NCBI Taxonomy" id="637577"/>
    <lineage>
        <taxon>Bacteria</taxon>
        <taxon>Pseudomonadati</taxon>
        <taxon>Pseudomonadota</taxon>
        <taxon>Gammaproteobacteria</taxon>
        <taxon>Lysobacterales</taxon>
        <taxon>Rhodanobacteraceae</taxon>
        <taxon>Luteibacter</taxon>
    </lineage>
</organism>
<keyword evidence="4" id="KW-1185">Reference proteome</keyword>
<gene>
    <name evidence="3" type="ORF">J2T07_001612</name>
</gene>
<dbReference type="InterPro" id="IPR004843">
    <property type="entry name" value="Calcineurin-like_PHP"/>
</dbReference>
<dbReference type="SUPFAM" id="SSF56300">
    <property type="entry name" value="Metallo-dependent phosphatases"/>
    <property type="match status" value="1"/>
</dbReference>
<dbReference type="Pfam" id="PF24406">
    <property type="entry name" value="nSTAND_NTPase4"/>
    <property type="match status" value="1"/>
</dbReference>
<feature type="domain" description="Calcineurin-like phosphoesterase" evidence="1">
    <location>
        <begin position="6"/>
        <end position="238"/>
    </location>
</feature>
<sequence length="1018" mass="114451">MKVAMLILSDVHISHAADPILGKAKEIAQASYVCLANVDAVLMLIAGDVAFSGRAEEYDLATPFFSEIISSLRAERDLPIHVAVVPGNHDCDFSQNDSIRKMLIKGVLSGDKADDEVVKKCTGVQEAFFAFRDALEGVTNKRDISDRLWRTTEIVVGDESVFIDAINVAWLSTLKEKIGELTFPWEDFAPALAPSARGLRVAIQHHPSNWLHQATYRPYRAFLKKRSQIVITGHEHEPNVGLTIDTEAATTTFVECGPLQEHDGLGRASFLVLTVDTGAEQVSAWRFSFDGTRFVPAADAPWVQPRALRLTEGEAFVVRAAFERTLNDPGAPIMDAYSREIELAQFFVYPDMTDQAQRGKRGSMPIYSSTELASMEWLKTGVIVAGEEKSGRTSLLYQLFGRYRDAALIPVIVNGKDLKHTQPDQIERVIRGAFEAQYETDYLRFQQLEVARKVVLVDDFQFVGLKNEQHRRVLLANLKAVCGGLLIACDKAFSTGGLELDGVKLRRFSLQPFGYKARQELIQRWYGFSEPNLSEAEFTVRCDESERVVNHVMTRKVIPALPLYLVTLLQSLTVKRGPELIDSSLGHYYHYLISEAFRGSHAPLEKFNELFDYCAHLAWTFHLGGAEDLSEASMRRFTQEYAKEWTTTEFESRLEFLLKAKILERRGSSLSFRYPYVYYYLKGKYLAEQIDDKEVRAYIESACAQLYVRDNANTVLFLAHHAHEDFFVRSIQGTLDALFADFNPVCFDGDIRDVTDLVTKAAPKIEFRGGTPKEHRAKAAEFQDDMDDGDDGLMDVPETGDQASFQAQTTMLFKTTEVLGLLLKAQYSSFRHSRKQELLSSIFNGSMRGLRAIYVALIKEPERLQRRADSFAGKAVKNLEERRKLVERIIALIIEMLSFGYVVHAAECARSPDLRDDVEAVIKRTNSSAFDLISVAICLDSGNGLPRAELRELKKRVADNLVATRLLSLVVMYRLYMFETTDEDRVWVYREFGFGYGNPGAAIAATSSSMAGLATLDS</sequence>
<evidence type="ECO:0000313" key="4">
    <source>
        <dbReference type="Proteomes" id="UP001237737"/>
    </source>
</evidence>
<protein>
    <submittedName>
        <fullName evidence="3">Phosphodiesterase</fullName>
    </submittedName>
</protein>
<reference evidence="3 4" key="1">
    <citation type="submission" date="2023-07" db="EMBL/GenBank/DDBJ databases">
        <title>Sorghum-associated microbial communities from plants grown in Nebraska, USA.</title>
        <authorList>
            <person name="Schachtman D."/>
        </authorList>
    </citation>
    <scope>NUCLEOTIDE SEQUENCE [LARGE SCALE GENOMIC DNA]</scope>
    <source>
        <strain evidence="3 4">CC60</strain>
    </source>
</reference>
<proteinExistence type="predicted"/>
<dbReference type="Pfam" id="PF00149">
    <property type="entry name" value="Metallophos"/>
    <property type="match status" value="1"/>
</dbReference>